<keyword evidence="8" id="KW-0812">Transmembrane</keyword>
<dbReference type="EMBL" id="JACHDZ010000005">
    <property type="protein sequence ID" value="MBB5345163.1"/>
    <property type="molecule type" value="Genomic_DNA"/>
</dbReference>
<dbReference type="InterPro" id="IPR050445">
    <property type="entry name" value="Bact_polysacc_biosynth/exp"/>
</dbReference>
<dbReference type="PANTHER" id="PTHR32309:SF13">
    <property type="entry name" value="FERRIC ENTEROBACTIN TRANSPORT PROTEIN FEPE"/>
    <property type="match status" value="1"/>
</dbReference>
<organism evidence="20 21">
    <name type="scientific">Tunturiibacter lichenicola</name>
    <dbReference type="NCBI Taxonomy" id="2051959"/>
    <lineage>
        <taxon>Bacteria</taxon>
        <taxon>Pseudomonadati</taxon>
        <taxon>Acidobacteriota</taxon>
        <taxon>Terriglobia</taxon>
        <taxon>Terriglobales</taxon>
        <taxon>Acidobacteriaceae</taxon>
        <taxon>Tunturiibacter</taxon>
    </lineage>
</organism>
<keyword evidence="10" id="KW-0418">Kinase</keyword>
<dbReference type="Pfam" id="PF02706">
    <property type="entry name" value="Wzz"/>
    <property type="match status" value="1"/>
</dbReference>
<evidence type="ECO:0000256" key="10">
    <source>
        <dbReference type="ARBA" id="ARBA00022777"/>
    </source>
</evidence>
<reference evidence="20 21" key="1">
    <citation type="submission" date="2020-08" db="EMBL/GenBank/DDBJ databases">
        <title>Genomic Encyclopedia of Type Strains, Phase IV (KMG-V): Genome sequencing to study the core and pangenomes of soil and plant-associated prokaryotes.</title>
        <authorList>
            <person name="Whitman W."/>
        </authorList>
    </citation>
    <scope>NUCLEOTIDE SEQUENCE [LARGE SCALE GENOMIC DNA]</scope>
    <source>
        <strain evidence="20 21">M8US30</strain>
    </source>
</reference>
<evidence type="ECO:0000256" key="1">
    <source>
        <dbReference type="ARBA" id="ARBA00004429"/>
    </source>
</evidence>
<dbReference type="PANTHER" id="PTHR32309">
    <property type="entry name" value="TYROSINE-PROTEIN KINASE"/>
    <property type="match status" value="1"/>
</dbReference>
<evidence type="ECO:0000313" key="21">
    <source>
        <dbReference type="Proteomes" id="UP000569092"/>
    </source>
</evidence>
<evidence type="ECO:0000256" key="11">
    <source>
        <dbReference type="ARBA" id="ARBA00022840"/>
    </source>
</evidence>
<keyword evidence="11" id="KW-0067">ATP-binding</keyword>
<dbReference type="InterPro" id="IPR025669">
    <property type="entry name" value="AAA_dom"/>
</dbReference>
<protein>
    <recommendedName>
        <fullName evidence="4">non-specific protein-tyrosine kinase</fullName>
        <ecNumber evidence="4">2.7.10.2</ecNumber>
    </recommendedName>
</protein>
<dbReference type="Gene3D" id="3.40.50.300">
    <property type="entry name" value="P-loop containing nucleotide triphosphate hydrolases"/>
    <property type="match status" value="1"/>
</dbReference>
<evidence type="ECO:0000256" key="3">
    <source>
        <dbReference type="ARBA" id="ARBA00008883"/>
    </source>
</evidence>
<feature type="domain" description="Polysaccharide chain length determinant N-terminal" evidence="17">
    <location>
        <begin position="30"/>
        <end position="117"/>
    </location>
</feature>
<keyword evidence="13" id="KW-0472">Membrane</keyword>
<feature type="coiled-coil region" evidence="16">
    <location>
        <begin position="297"/>
        <end position="345"/>
    </location>
</feature>
<dbReference type="Pfam" id="PF13807">
    <property type="entry name" value="GNVR"/>
    <property type="match status" value="1"/>
</dbReference>
<dbReference type="InterPro" id="IPR027417">
    <property type="entry name" value="P-loop_NTPase"/>
</dbReference>
<name>A0A7W8J9Y9_9BACT</name>
<dbReference type="EC" id="2.7.10.2" evidence="4"/>
<evidence type="ECO:0000313" key="20">
    <source>
        <dbReference type="EMBL" id="MBB5345163.1"/>
    </source>
</evidence>
<keyword evidence="6" id="KW-0997">Cell inner membrane</keyword>
<keyword evidence="12" id="KW-1133">Transmembrane helix</keyword>
<dbReference type="CDD" id="cd05387">
    <property type="entry name" value="BY-kinase"/>
    <property type="match status" value="1"/>
</dbReference>
<dbReference type="NCBIfam" id="TIGR01007">
    <property type="entry name" value="eps_fam"/>
    <property type="match status" value="1"/>
</dbReference>
<dbReference type="Pfam" id="PF13614">
    <property type="entry name" value="AAA_31"/>
    <property type="match status" value="1"/>
</dbReference>
<keyword evidence="16" id="KW-0175">Coiled coil</keyword>
<comment type="catalytic activity">
    <reaction evidence="15">
        <text>L-tyrosyl-[protein] + ATP = O-phospho-L-tyrosyl-[protein] + ADP + H(+)</text>
        <dbReference type="Rhea" id="RHEA:10596"/>
        <dbReference type="Rhea" id="RHEA-COMP:10136"/>
        <dbReference type="Rhea" id="RHEA-COMP:20101"/>
        <dbReference type="ChEBI" id="CHEBI:15378"/>
        <dbReference type="ChEBI" id="CHEBI:30616"/>
        <dbReference type="ChEBI" id="CHEBI:46858"/>
        <dbReference type="ChEBI" id="CHEBI:61978"/>
        <dbReference type="ChEBI" id="CHEBI:456216"/>
        <dbReference type="EC" id="2.7.10.2"/>
    </reaction>
</comment>
<evidence type="ECO:0000256" key="5">
    <source>
        <dbReference type="ARBA" id="ARBA00022475"/>
    </source>
</evidence>
<dbReference type="AlphaFoldDB" id="A0A7W8J9Y9"/>
<evidence type="ECO:0000256" key="13">
    <source>
        <dbReference type="ARBA" id="ARBA00023136"/>
    </source>
</evidence>
<evidence type="ECO:0000256" key="14">
    <source>
        <dbReference type="ARBA" id="ARBA00023137"/>
    </source>
</evidence>
<evidence type="ECO:0000256" key="4">
    <source>
        <dbReference type="ARBA" id="ARBA00011903"/>
    </source>
</evidence>
<dbReference type="GO" id="GO:0042802">
    <property type="term" value="F:identical protein binding"/>
    <property type="evidence" value="ECO:0007669"/>
    <property type="project" value="UniProtKB-ARBA"/>
</dbReference>
<comment type="subcellular location">
    <subcellularLocation>
        <location evidence="1">Cell inner membrane</location>
        <topology evidence="1">Multi-pass membrane protein</topology>
    </subcellularLocation>
</comment>
<evidence type="ECO:0000259" key="19">
    <source>
        <dbReference type="Pfam" id="PF13807"/>
    </source>
</evidence>
<evidence type="ECO:0000256" key="16">
    <source>
        <dbReference type="SAM" id="Coils"/>
    </source>
</evidence>
<keyword evidence="9" id="KW-0547">Nucleotide-binding</keyword>
<proteinExistence type="inferred from homology"/>
<dbReference type="InterPro" id="IPR003856">
    <property type="entry name" value="LPS_length_determ_N"/>
</dbReference>
<evidence type="ECO:0000256" key="9">
    <source>
        <dbReference type="ARBA" id="ARBA00022741"/>
    </source>
</evidence>
<evidence type="ECO:0000259" key="18">
    <source>
        <dbReference type="Pfam" id="PF13614"/>
    </source>
</evidence>
<evidence type="ECO:0000256" key="8">
    <source>
        <dbReference type="ARBA" id="ARBA00022692"/>
    </source>
</evidence>
<dbReference type="GO" id="GO:0004715">
    <property type="term" value="F:non-membrane spanning protein tyrosine kinase activity"/>
    <property type="evidence" value="ECO:0007669"/>
    <property type="project" value="UniProtKB-EC"/>
</dbReference>
<evidence type="ECO:0000256" key="15">
    <source>
        <dbReference type="ARBA" id="ARBA00051245"/>
    </source>
</evidence>
<dbReference type="GO" id="GO:0005524">
    <property type="term" value="F:ATP binding"/>
    <property type="evidence" value="ECO:0007669"/>
    <property type="project" value="UniProtKB-KW"/>
</dbReference>
<dbReference type="FunFam" id="3.40.50.300:FF:000527">
    <property type="entry name" value="Tyrosine-protein kinase etk"/>
    <property type="match status" value="1"/>
</dbReference>
<comment type="similarity">
    <text evidence="2">Belongs to the CpsD/CapB family.</text>
</comment>
<evidence type="ECO:0000256" key="12">
    <source>
        <dbReference type="ARBA" id="ARBA00022989"/>
    </source>
</evidence>
<evidence type="ECO:0000256" key="7">
    <source>
        <dbReference type="ARBA" id="ARBA00022679"/>
    </source>
</evidence>
<keyword evidence="7" id="KW-0808">Transferase</keyword>
<dbReference type="Proteomes" id="UP000569092">
    <property type="component" value="Unassembled WGS sequence"/>
</dbReference>
<dbReference type="InterPro" id="IPR032807">
    <property type="entry name" value="GNVR"/>
</dbReference>
<keyword evidence="5" id="KW-1003">Cell membrane</keyword>
<evidence type="ECO:0000256" key="6">
    <source>
        <dbReference type="ARBA" id="ARBA00022519"/>
    </source>
</evidence>
<sequence>MGSKNTQPPHVGVPETNQAGFSTTVTDTTLSEALIVLRKRKLVLIIAVLLGLAYGIYKAESQPKLYEAYGRIQVRSGSSNEYRVSAVAAYGGDASTKLLSEIEIIKSDSLMLNVCREMDLANNADFLEKPTAPQPRANLSDGETRQDTVHRLQSNLHVTIVAKTDIIRISYSSLNAKLSSDIVNKIISDYVQRSYQVRYESSQRASVWLSGTLEGLRQEVESSQEQTMDMQRRLGILGFDPNHNQINESLDDLARASGAAKLARIIAEARYRVVSGMDPNTIEGTIELTPGTAPGELTQLRAQLAGAKANYATLESSLGPNHPQSKALKAQIDEFVKEINEEQNRLIVQAKQNFVVAKANEDQTTAALEAQKTEAYKLRDQLVEYTLRQREYEANRTLYDSLKSRLRTASVQSGLESLDVDVVDQALPPAQPVLRPQSTVIITALIFSLLAGIVVAFLMESLDTGLRSIAEIESITELPSLAIIPRARRSSVDQAATLSTAQRNVGILTQPKSQFAEAFRSLRTSLLLSSTGQPPKFIVLTSATPSEGKTTAASNLAAILAQRDTRVLLIDGDLRRPNIHHRFGLNGKIGLTTVLTGATKLEETVQSVPEIPNLDILPSGPVPPFPTEMLSSAAMETILKRCGELYDYIVIDSPPILSVTDGVILARQADAVVLVVRHGKSSKHVVRRARDLLLRSGAAITGIVLNAVDLNSPEYYGYYGYSGYSYSSVDSDSWESQTAAEREHTNAGETKR</sequence>
<keyword evidence="14" id="KW-0829">Tyrosine-protein kinase</keyword>
<accession>A0A7W8J9Y9</accession>
<evidence type="ECO:0000259" key="17">
    <source>
        <dbReference type="Pfam" id="PF02706"/>
    </source>
</evidence>
<feature type="domain" description="AAA" evidence="18">
    <location>
        <begin position="548"/>
        <end position="678"/>
    </location>
</feature>
<feature type="domain" description="Tyrosine-protein kinase G-rich" evidence="19">
    <location>
        <begin position="389"/>
        <end position="458"/>
    </location>
</feature>
<dbReference type="GO" id="GO:0005886">
    <property type="term" value="C:plasma membrane"/>
    <property type="evidence" value="ECO:0007669"/>
    <property type="project" value="UniProtKB-SubCell"/>
</dbReference>
<comment type="caution">
    <text evidence="20">The sequence shown here is derived from an EMBL/GenBank/DDBJ whole genome shotgun (WGS) entry which is preliminary data.</text>
</comment>
<dbReference type="SUPFAM" id="SSF52540">
    <property type="entry name" value="P-loop containing nucleoside triphosphate hydrolases"/>
    <property type="match status" value="1"/>
</dbReference>
<comment type="similarity">
    <text evidence="3">Belongs to the etk/wzc family.</text>
</comment>
<evidence type="ECO:0000256" key="2">
    <source>
        <dbReference type="ARBA" id="ARBA00007316"/>
    </source>
</evidence>
<gene>
    <name evidence="20" type="ORF">HDF10_003154</name>
</gene>
<dbReference type="InterPro" id="IPR005702">
    <property type="entry name" value="Wzc-like_C"/>
</dbReference>